<accession>A0AA48GQA5</accession>
<dbReference type="AlphaFoldDB" id="A0AA48GQA5"/>
<dbReference type="FunFam" id="2.40.30.170:FF:000010">
    <property type="entry name" value="Efflux RND transporter periplasmic adaptor subunit"/>
    <property type="match status" value="1"/>
</dbReference>
<comment type="similarity">
    <text evidence="1">Belongs to the membrane fusion protein (MFP) (TC 8.A.1) family.</text>
</comment>
<keyword evidence="4" id="KW-1185">Reference proteome</keyword>
<dbReference type="GO" id="GO:1990281">
    <property type="term" value="C:efflux pump complex"/>
    <property type="evidence" value="ECO:0007669"/>
    <property type="project" value="TreeGrafter"/>
</dbReference>
<proteinExistence type="inferred from homology"/>
<reference evidence="4" key="1">
    <citation type="journal article" date="2023" name="Int. J. Syst. Evol. Microbiol.">
        <title>Mesoterricola silvestris gen. nov., sp. nov., Mesoterricola sediminis sp. nov., Geothrix oryzae sp. nov., Geothrix edaphica sp. nov., Geothrix rubra sp. nov., and Geothrix limicola sp. nov., six novel members of Acidobacteriota isolated from soils.</title>
        <authorList>
            <person name="Itoh H."/>
            <person name="Sugisawa Y."/>
            <person name="Mise K."/>
            <person name="Xu Z."/>
            <person name="Kuniyasu M."/>
            <person name="Ushijima N."/>
            <person name="Kawano K."/>
            <person name="Kobayashi E."/>
            <person name="Shiratori Y."/>
            <person name="Masuda Y."/>
            <person name="Senoo K."/>
        </authorList>
    </citation>
    <scope>NUCLEOTIDE SEQUENCE [LARGE SCALE GENOMIC DNA]</scope>
    <source>
        <strain evidence="4">W79</strain>
    </source>
</reference>
<feature type="domain" description="CusB-like beta-barrel" evidence="2">
    <location>
        <begin position="218"/>
        <end position="291"/>
    </location>
</feature>
<dbReference type="EMBL" id="AP027080">
    <property type="protein sequence ID" value="BDU74144.1"/>
    <property type="molecule type" value="Genomic_DNA"/>
</dbReference>
<evidence type="ECO:0000256" key="1">
    <source>
        <dbReference type="ARBA" id="ARBA00009477"/>
    </source>
</evidence>
<dbReference type="KEGG" id="msil:METEAL_33180"/>
<dbReference type="Pfam" id="PF25954">
    <property type="entry name" value="Beta-barrel_RND_2"/>
    <property type="match status" value="1"/>
</dbReference>
<evidence type="ECO:0000313" key="3">
    <source>
        <dbReference type="EMBL" id="BDU74144.1"/>
    </source>
</evidence>
<dbReference type="Gene3D" id="1.10.287.470">
    <property type="entry name" value="Helix hairpin bin"/>
    <property type="match status" value="1"/>
</dbReference>
<evidence type="ECO:0000259" key="2">
    <source>
        <dbReference type="Pfam" id="PF25954"/>
    </source>
</evidence>
<dbReference type="InterPro" id="IPR058792">
    <property type="entry name" value="Beta-barrel_RND_2"/>
</dbReference>
<dbReference type="Gene3D" id="2.40.30.170">
    <property type="match status" value="1"/>
</dbReference>
<dbReference type="Gene3D" id="2.40.50.100">
    <property type="match status" value="1"/>
</dbReference>
<dbReference type="Gene3D" id="2.40.420.20">
    <property type="match status" value="1"/>
</dbReference>
<protein>
    <submittedName>
        <fullName evidence="3">RND transporter</fullName>
    </submittedName>
</protein>
<dbReference type="GO" id="GO:0015562">
    <property type="term" value="F:efflux transmembrane transporter activity"/>
    <property type="evidence" value="ECO:0007669"/>
    <property type="project" value="TreeGrafter"/>
</dbReference>
<evidence type="ECO:0000313" key="4">
    <source>
        <dbReference type="Proteomes" id="UP001238179"/>
    </source>
</evidence>
<dbReference type="InterPro" id="IPR006143">
    <property type="entry name" value="RND_pump_MFP"/>
</dbReference>
<dbReference type="PROSITE" id="PS51257">
    <property type="entry name" value="PROKAR_LIPOPROTEIN"/>
    <property type="match status" value="1"/>
</dbReference>
<dbReference type="PANTHER" id="PTHR30469">
    <property type="entry name" value="MULTIDRUG RESISTANCE PROTEIN MDTA"/>
    <property type="match status" value="1"/>
</dbReference>
<dbReference type="Proteomes" id="UP001238179">
    <property type="component" value="Chromosome"/>
</dbReference>
<dbReference type="NCBIfam" id="TIGR01730">
    <property type="entry name" value="RND_mfp"/>
    <property type="match status" value="1"/>
</dbReference>
<gene>
    <name evidence="3" type="ORF">METEAL_33180</name>
</gene>
<name>A0AA48GQA5_9BACT</name>
<dbReference type="SUPFAM" id="SSF111369">
    <property type="entry name" value="HlyD-like secretion proteins"/>
    <property type="match status" value="1"/>
</dbReference>
<sequence>MSPKADSPRFPRKTMNRYLIPWTAVLLVACGRGKDPKPADARVPVAVAQPTHTLEFEQVTVSGTLSSPGNASTVAFLVPGRTLRVMPREGEPVRKGQVLAELDAENLRHALEAAHAQTEAAAAGARQAEQEFGRMKQLHDSRSLAPNDFAKFTAARDAAAQQLRQAQAGEAAARRNLDDARLVAPIGGYLSRRLVEPGVMVAPGQPAFEISPLDPVEVNVGVPETDVRLVKVGQAASVRVPALPGRFFQGRVKVVNVSADPATRTYMTRISVPNPGKELKLGMVAEVAISGTRKLDMLSLPMGAIVRDAQGATLVYQFFPDQGRVYSKRVEAGQVLGTRIQIRSGLLGTEPIVVAGQNGLRDGMDVRLAPEGK</sequence>
<organism evidence="3 4">
    <name type="scientific">Mesoterricola silvestris</name>
    <dbReference type="NCBI Taxonomy" id="2927979"/>
    <lineage>
        <taxon>Bacteria</taxon>
        <taxon>Pseudomonadati</taxon>
        <taxon>Acidobacteriota</taxon>
        <taxon>Holophagae</taxon>
        <taxon>Holophagales</taxon>
        <taxon>Holophagaceae</taxon>
        <taxon>Mesoterricola</taxon>
    </lineage>
</organism>